<name>A0ABT0LBS6_9GAMM</name>
<reference evidence="2 3" key="1">
    <citation type="submission" date="2022-01" db="EMBL/GenBank/DDBJ databases">
        <title>Whole genome-based taxonomy of the Shewanellaceae.</title>
        <authorList>
            <person name="Martin-Rodriguez A.J."/>
        </authorList>
    </citation>
    <scope>NUCLEOTIDE SEQUENCE [LARGE SCALE GENOMIC DNA]</scope>
    <source>
        <strain evidence="2 3">DSM 17177</strain>
    </source>
</reference>
<organism evidence="2 3">
    <name type="scientific">Shewanella surugensis</name>
    <dbReference type="NCBI Taxonomy" id="212020"/>
    <lineage>
        <taxon>Bacteria</taxon>
        <taxon>Pseudomonadati</taxon>
        <taxon>Pseudomonadota</taxon>
        <taxon>Gammaproteobacteria</taxon>
        <taxon>Alteromonadales</taxon>
        <taxon>Shewanellaceae</taxon>
        <taxon>Shewanella</taxon>
    </lineage>
</organism>
<protein>
    <recommendedName>
        <fullName evidence="4">Porin</fullName>
    </recommendedName>
</protein>
<feature type="signal peptide" evidence="1">
    <location>
        <begin position="1"/>
        <end position="21"/>
    </location>
</feature>
<dbReference type="Proteomes" id="UP001203423">
    <property type="component" value="Unassembled WGS sequence"/>
</dbReference>
<evidence type="ECO:0000256" key="1">
    <source>
        <dbReference type="SAM" id="SignalP"/>
    </source>
</evidence>
<keyword evidence="1" id="KW-0732">Signal</keyword>
<sequence length="279" mass="31427">MNKSTIAAAILFGLSSASALAANDNNYQHEAQLDYKTSSEEFSDGNWDLNYRYYTSPVDQKTVPYALSGFLAQTSNVGAHYGFDNSNNNDINRYGIDGEYVFDSKWFIGAIIDRTDYDVADTDSYGIQGGYYFNDTSAVYATYSRTNHNFDSRYFPNYVSDTDTDNFAFGVKGYLPFKTTEGILLAAEYNNYHFSYSDYNVSSTLNTFDMKADWYITRAWSFGGIYQITDESGSDDNYALNTAYFLRITDSISARILVAKQFEPDSDGVFGTLSLNGRF</sequence>
<gene>
    <name evidence="2" type="ORF">L2764_11855</name>
</gene>
<evidence type="ECO:0000313" key="3">
    <source>
        <dbReference type="Proteomes" id="UP001203423"/>
    </source>
</evidence>
<dbReference type="EMBL" id="JAKIKS010000041">
    <property type="protein sequence ID" value="MCL1125148.1"/>
    <property type="molecule type" value="Genomic_DNA"/>
</dbReference>
<comment type="caution">
    <text evidence="2">The sequence shown here is derived from an EMBL/GenBank/DDBJ whole genome shotgun (WGS) entry which is preliminary data.</text>
</comment>
<dbReference type="RefSeq" id="WP_248940438.1">
    <property type="nucleotide sequence ID" value="NZ_JAKIKS010000041.1"/>
</dbReference>
<evidence type="ECO:0000313" key="2">
    <source>
        <dbReference type="EMBL" id="MCL1125148.1"/>
    </source>
</evidence>
<feature type="chain" id="PRO_5046191183" description="Porin" evidence="1">
    <location>
        <begin position="22"/>
        <end position="279"/>
    </location>
</feature>
<dbReference type="InterPro" id="IPR031593">
    <property type="entry name" value="Porin_7"/>
</dbReference>
<keyword evidence="3" id="KW-1185">Reference proteome</keyword>
<accession>A0ABT0LBS6</accession>
<proteinExistence type="predicted"/>
<evidence type="ECO:0008006" key="4">
    <source>
        <dbReference type="Google" id="ProtNLM"/>
    </source>
</evidence>
<dbReference type="Pfam" id="PF16956">
    <property type="entry name" value="Porin_7"/>
    <property type="match status" value="1"/>
</dbReference>